<dbReference type="InterPro" id="IPR012854">
    <property type="entry name" value="Cu_amine_oxidase-like_N"/>
</dbReference>
<dbReference type="Pfam" id="PF08305">
    <property type="entry name" value="NPCBM"/>
    <property type="match status" value="1"/>
</dbReference>
<sequence>MKKMAVSVLATATLGMGIGIGAYAQSNIETIQAFINHEIKFTLNGQAWAPKDPDGKQLNALIYEGSSYVPLRAVGEVSGLKVNWNDATKTIELQGAGSVPSDGIPYKDSQNYGNQTGAPSINDSELQLPSASNDSETTYSTFNVHTDTSTAAYKADQEESARRNGIALTDLKYERIIGTNVLKRVNIDASFRDEKLHPLLRDGVEYARGISAMLDSNATSQKIIYNLDGKYAAFNTYYDVDDYTKNSPEKPQIKFYVDGRLIATGGVYVGSDQFVFFDVTGVKKLEISFEVSSPNYAAVAALYAPRLYKNR</sequence>
<proteinExistence type="predicted"/>
<evidence type="ECO:0008006" key="7">
    <source>
        <dbReference type="Google" id="ProtNLM"/>
    </source>
</evidence>
<evidence type="ECO:0000313" key="5">
    <source>
        <dbReference type="EMBL" id="OAS17446.1"/>
    </source>
</evidence>
<dbReference type="Proteomes" id="UP000078454">
    <property type="component" value="Unassembled WGS sequence"/>
</dbReference>
<keyword evidence="2" id="KW-0732">Signal</keyword>
<dbReference type="InterPro" id="IPR038637">
    <property type="entry name" value="NPCBM_sf"/>
</dbReference>
<feature type="compositionally biased region" description="Polar residues" evidence="1">
    <location>
        <begin position="108"/>
        <end position="135"/>
    </location>
</feature>
<dbReference type="Pfam" id="PF07833">
    <property type="entry name" value="Cu_amine_oxidN1"/>
    <property type="match status" value="1"/>
</dbReference>
<name>A0A198A8Q0_9BACL</name>
<organism evidence="5 6">
    <name type="scientific">Paenibacillus oryzisoli</name>
    <dbReference type="NCBI Taxonomy" id="1850517"/>
    <lineage>
        <taxon>Bacteria</taxon>
        <taxon>Bacillati</taxon>
        <taxon>Bacillota</taxon>
        <taxon>Bacilli</taxon>
        <taxon>Bacillales</taxon>
        <taxon>Paenibacillaceae</taxon>
        <taxon>Paenibacillus</taxon>
    </lineage>
</organism>
<comment type="caution">
    <text evidence="5">The sequence shown here is derived from an EMBL/GenBank/DDBJ whole genome shotgun (WGS) entry which is preliminary data.</text>
</comment>
<feature type="region of interest" description="Disordered" evidence="1">
    <location>
        <begin position="96"/>
        <end position="135"/>
    </location>
</feature>
<gene>
    <name evidence="5" type="ORF">A8708_22015</name>
</gene>
<dbReference type="SUPFAM" id="SSF49785">
    <property type="entry name" value="Galactose-binding domain-like"/>
    <property type="match status" value="1"/>
</dbReference>
<feature type="domain" description="Glycosyl hydrolase family 98 putative carbohydrate-binding module" evidence="4">
    <location>
        <begin position="168"/>
        <end position="291"/>
    </location>
</feature>
<evidence type="ECO:0000259" key="3">
    <source>
        <dbReference type="Pfam" id="PF07833"/>
    </source>
</evidence>
<dbReference type="AlphaFoldDB" id="A0A198A8Q0"/>
<evidence type="ECO:0000259" key="4">
    <source>
        <dbReference type="Pfam" id="PF08305"/>
    </source>
</evidence>
<dbReference type="OrthoDB" id="337615at2"/>
<keyword evidence="6" id="KW-1185">Reference proteome</keyword>
<evidence type="ECO:0000313" key="6">
    <source>
        <dbReference type="Proteomes" id="UP000078454"/>
    </source>
</evidence>
<feature type="chain" id="PRO_5008277888" description="Copper amine oxidase-like N-terminal domain-containing protein" evidence="2">
    <location>
        <begin position="25"/>
        <end position="311"/>
    </location>
</feature>
<evidence type="ECO:0000256" key="1">
    <source>
        <dbReference type="SAM" id="MobiDB-lite"/>
    </source>
</evidence>
<dbReference type="EMBL" id="LYPB01000072">
    <property type="protein sequence ID" value="OAS17446.1"/>
    <property type="molecule type" value="Genomic_DNA"/>
</dbReference>
<dbReference type="Gene3D" id="2.60.120.1060">
    <property type="entry name" value="NPCBM/NEW2 domain"/>
    <property type="match status" value="1"/>
</dbReference>
<accession>A0A198A8Q0</accession>
<reference evidence="5 6" key="1">
    <citation type="submission" date="2016-05" db="EMBL/GenBank/DDBJ databases">
        <title>Paenibacillus sp. 1ZS3-15 nov., isolated from the rhizosphere soil.</title>
        <authorList>
            <person name="Zhang X.X."/>
            <person name="Zhang J."/>
        </authorList>
    </citation>
    <scope>NUCLEOTIDE SEQUENCE [LARGE SCALE GENOMIC DNA]</scope>
    <source>
        <strain evidence="5 6">1ZS3-15</strain>
    </source>
</reference>
<feature type="signal peptide" evidence="2">
    <location>
        <begin position="1"/>
        <end position="24"/>
    </location>
</feature>
<dbReference type="InterPro" id="IPR013222">
    <property type="entry name" value="Glyco_hyd_98_carb-bd"/>
</dbReference>
<protein>
    <recommendedName>
        <fullName evidence="7">Copper amine oxidase-like N-terminal domain-containing protein</fullName>
    </recommendedName>
</protein>
<feature type="domain" description="Copper amine oxidase-like N-terminal" evidence="3">
    <location>
        <begin position="59"/>
        <end position="93"/>
    </location>
</feature>
<evidence type="ECO:0000256" key="2">
    <source>
        <dbReference type="SAM" id="SignalP"/>
    </source>
</evidence>
<dbReference type="STRING" id="1850517.A8708_22015"/>
<dbReference type="RefSeq" id="WP_068665942.1">
    <property type="nucleotide sequence ID" value="NZ_LYPB01000072.1"/>
</dbReference>
<dbReference type="InterPro" id="IPR008979">
    <property type="entry name" value="Galactose-bd-like_sf"/>
</dbReference>